<protein>
    <recommendedName>
        <fullName evidence="4">Saposin B-type domain-containing protein</fullName>
    </recommendedName>
</protein>
<keyword evidence="3" id="KW-1185">Reference proteome</keyword>
<comment type="caution">
    <text evidence="2">The sequence shown here is derived from an EMBL/GenBank/DDBJ whole genome shotgun (WGS) entry which is preliminary data.</text>
</comment>
<dbReference type="EMBL" id="MPUH01000962">
    <property type="protein sequence ID" value="OMJ71726.1"/>
    <property type="molecule type" value="Genomic_DNA"/>
</dbReference>
<feature type="signal peptide" evidence="1">
    <location>
        <begin position="1"/>
        <end position="16"/>
    </location>
</feature>
<gene>
    <name evidence="2" type="ORF">SteCoe_29991</name>
</gene>
<sequence length="104" mass="12033">MIFIMILGLVAAQLDCQKLCCEGICADGCTRYIEEISCPETRLELQTSFGKECMKQFLLAETEIRNLIYYIKFYSVSEIFQQLKVVLKVLPMLNAECYTFFEGF</sequence>
<keyword evidence="1" id="KW-0732">Signal</keyword>
<evidence type="ECO:0000313" key="2">
    <source>
        <dbReference type="EMBL" id="OMJ71726.1"/>
    </source>
</evidence>
<reference evidence="2 3" key="1">
    <citation type="submission" date="2016-11" db="EMBL/GenBank/DDBJ databases">
        <title>The macronuclear genome of Stentor coeruleus: a giant cell with tiny introns.</title>
        <authorList>
            <person name="Slabodnick M."/>
            <person name="Ruby J.G."/>
            <person name="Reiff S.B."/>
            <person name="Swart E.C."/>
            <person name="Gosai S."/>
            <person name="Prabakaran S."/>
            <person name="Witkowska E."/>
            <person name="Larue G.E."/>
            <person name="Fisher S."/>
            <person name="Freeman R.M."/>
            <person name="Gunawardena J."/>
            <person name="Chu W."/>
            <person name="Stover N.A."/>
            <person name="Gregory B.D."/>
            <person name="Nowacki M."/>
            <person name="Derisi J."/>
            <person name="Roy S.W."/>
            <person name="Marshall W.F."/>
            <person name="Sood P."/>
        </authorList>
    </citation>
    <scope>NUCLEOTIDE SEQUENCE [LARGE SCALE GENOMIC DNA]</scope>
    <source>
        <strain evidence="2">WM001</strain>
    </source>
</reference>
<organism evidence="2 3">
    <name type="scientific">Stentor coeruleus</name>
    <dbReference type="NCBI Taxonomy" id="5963"/>
    <lineage>
        <taxon>Eukaryota</taxon>
        <taxon>Sar</taxon>
        <taxon>Alveolata</taxon>
        <taxon>Ciliophora</taxon>
        <taxon>Postciliodesmatophora</taxon>
        <taxon>Heterotrichea</taxon>
        <taxon>Heterotrichida</taxon>
        <taxon>Stentoridae</taxon>
        <taxon>Stentor</taxon>
    </lineage>
</organism>
<evidence type="ECO:0000313" key="3">
    <source>
        <dbReference type="Proteomes" id="UP000187209"/>
    </source>
</evidence>
<evidence type="ECO:0008006" key="4">
    <source>
        <dbReference type="Google" id="ProtNLM"/>
    </source>
</evidence>
<name>A0A1R2B4Q4_9CILI</name>
<evidence type="ECO:0000256" key="1">
    <source>
        <dbReference type="SAM" id="SignalP"/>
    </source>
</evidence>
<dbReference type="Proteomes" id="UP000187209">
    <property type="component" value="Unassembled WGS sequence"/>
</dbReference>
<dbReference type="AlphaFoldDB" id="A0A1R2B4Q4"/>
<proteinExistence type="predicted"/>
<feature type="chain" id="PRO_5010372582" description="Saposin B-type domain-containing protein" evidence="1">
    <location>
        <begin position="17"/>
        <end position="104"/>
    </location>
</feature>
<accession>A0A1R2B4Q4</accession>